<gene>
    <name evidence="1" type="ORF">I4F81_003796</name>
</gene>
<organism evidence="1 2">
    <name type="scientific">Pyropia yezoensis</name>
    <name type="common">Susabi-nori</name>
    <name type="synonym">Porphyra yezoensis</name>
    <dbReference type="NCBI Taxonomy" id="2788"/>
    <lineage>
        <taxon>Eukaryota</taxon>
        <taxon>Rhodophyta</taxon>
        <taxon>Bangiophyceae</taxon>
        <taxon>Bangiales</taxon>
        <taxon>Bangiaceae</taxon>
        <taxon>Pyropia</taxon>
    </lineage>
</organism>
<sequence>MGAVAAQRGRRHGCARCGPVFYRCCLLCYGFYTVKARGRGAASAPTVILWFVFAVACGRCVSFWAAPRPLPAPRGGRPWPRCRGRRKREVSADRRAAAATPTRAEGGVIKKGGTPAASASTAVAAVRVGGRGCTRRGGIVGWPPRPSRRTVLMADVGGANMLLTPPSPGTTAAAARAGSGRGVVNQQGGARVVTPPLHPGEEEPRGHPPPSARWPSPGGRGRERREHDKIDCVPSGAPPSRPICGFSTPTRAARQDKRGRHGTPLSLRRPLLLLLLFLLWEVDARRVDGVPTGSRLSKRKRAVG</sequence>
<accession>A0ACC3BTI9</accession>
<dbReference type="EMBL" id="CM020618">
    <property type="protein sequence ID" value="KAK1861212.1"/>
    <property type="molecule type" value="Genomic_DNA"/>
</dbReference>
<dbReference type="Proteomes" id="UP000798662">
    <property type="component" value="Chromosome 1"/>
</dbReference>
<name>A0ACC3BTI9_PYRYE</name>
<keyword evidence="2" id="KW-1185">Reference proteome</keyword>
<protein>
    <submittedName>
        <fullName evidence="1">Uncharacterized protein</fullName>
    </submittedName>
</protein>
<proteinExistence type="predicted"/>
<evidence type="ECO:0000313" key="1">
    <source>
        <dbReference type="EMBL" id="KAK1861212.1"/>
    </source>
</evidence>
<evidence type="ECO:0000313" key="2">
    <source>
        <dbReference type="Proteomes" id="UP000798662"/>
    </source>
</evidence>
<reference evidence="1" key="1">
    <citation type="submission" date="2019-11" db="EMBL/GenBank/DDBJ databases">
        <title>Nori genome reveals adaptations in red seaweeds to the harsh intertidal environment.</title>
        <authorList>
            <person name="Wang D."/>
            <person name="Mao Y."/>
        </authorList>
    </citation>
    <scope>NUCLEOTIDE SEQUENCE</scope>
    <source>
        <tissue evidence="1">Gametophyte</tissue>
    </source>
</reference>
<comment type="caution">
    <text evidence="1">The sequence shown here is derived from an EMBL/GenBank/DDBJ whole genome shotgun (WGS) entry which is preliminary data.</text>
</comment>